<dbReference type="STRING" id="1193729.A1OE_1545"/>
<comment type="catalytic activity">
    <reaction evidence="13 14 15">
        <text>protoporphyrinogen IX + 3 A = protoporphyrin IX + 3 AH2</text>
        <dbReference type="Rhea" id="RHEA:62000"/>
        <dbReference type="ChEBI" id="CHEBI:13193"/>
        <dbReference type="ChEBI" id="CHEBI:17499"/>
        <dbReference type="ChEBI" id="CHEBI:57306"/>
        <dbReference type="ChEBI" id="CHEBI:57307"/>
    </reaction>
</comment>
<reference evidence="16 17" key="1">
    <citation type="journal article" date="2012" name="Proc. Natl. Acad. Sci. U.S.A.">
        <title>Genome streamlining and chemical defense in a coral reef symbiosis.</title>
        <authorList>
            <person name="Kwan J.C."/>
            <person name="Donia M.S."/>
            <person name="Han A.W."/>
            <person name="Hirose E."/>
            <person name="Haygood M.G."/>
            <person name="Schmidt E.W."/>
        </authorList>
    </citation>
    <scope>NUCLEOTIDE SEQUENCE [LARGE SCALE GENOMIC DNA]</scope>
    <source>
        <strain evidence="16 17">L2</strain>
    </source>
</reference>
<keyword evidence="12 14" id="KW-0472">Membrane</keyword>
<keyword evidence="5 14" id="KW-1003">Cell membrane</keyword>
<accession>K7YQ69</accession>
<dbReference type="GO" id="GO:0070818">
    <property type="term" value="F:protoporphyrinogen oxidase activity"/>
    <property type="evidence" value="ECO:0007669"/>
    <property type="project" value="UniProtKB-UniRule"/>
</dbReference>
<dbReference type="OrthoDB" id="9800824at2"/>
<dbReference type="GO" id="GO:0005886">
    <property type="term" value="C:plasma membrane"/>
    <property type="evidence" value="ECO:0007669"/>
    <property type="project" value="UniProtKB-SubCell"/>
</dbReference>
<evidence type="ECO:0000256" key="1">
    <source>
        <dbReference type="ARBA" id="ARBA00004651"/>
    </source>
</evidence>
<dbReference type="Proteomes" id="UP000010077">
    <property type="component" value="Chromosome"/>
</dbReference>
<comment type="pathway">
    <text evidence="2 14 15">Porphyrin-containing compound metabolism; protoporphyrin-IX biosynthesis; protoporphyrin-IX from protoporphyrinogen-IX: step 1/1.</text>
</comment>
<dbReference type="GO" id="GO:0046872">
    <property type="term" value="F:metal ion binding"/>
    <property type="evidence" value="ECO:0007669"/>
    <property type="project" value="UniProtKB-UniRule"/>
</dbReference>
<keyword evidence="8 14" id="KW-0479">Metal-binding</keyword>
<dbReference type="KEGG" id="thal:A1OE_1545"/>
<evidence type="ECO:0000256" key="5">
    <source>
        <dbReference type="ARBA" id="ARBA00022475"/>
    </source>
</evidence>
<comment type="function">
    <text evidence="14 15">Catalyzes the oxidation of protoporphyrinogen IX to protoporphyrin IX.</text>
</comment>
<evidence type="ECO:0000256" key="14">
    <source>
        <dbReference type="HAMAP-Rule" id="MF_02239"/>
    </source>
</evidence>
<dbReference type="GO" id="GO:0016746">
    <property type="term" value="F:acyltransferase activity"/>
    <property type="evidence" value="ECO:0007669"/>
    <property type="project" value="UniProtKB-KW"/>
</dbReference>
<evidence type="ECO:0000256" key="12">
    <source>
        <dbReference type="ARBA" id="ARBA00023136"/>
    </source>
</evidence>
<keyword evidence="9 14" id="KW-1133">Transmembrane helix</keyword>
<dbReference type="HOGENOM" id="CLU_125006_1_0_5"/>
<feature type="transmembrane region" description="Helical" evidence="14">
    <location>
        <begin position="55"/>
        <end position="77"/>
    </location>
</feature>
<dbReference type="RefSeq" id="WP_015089210.1">
    <property type="nucleotide sequence ID" value="NC_019566.1"/>
</dbReference>
<proteinExistence type="inferred from homology"/>
<dbReference type="HAMAP" id="MF_02239">
    <property type="entry name" value="HemJ"/>
    <property type="match status" value="1"/>
</dbReference>
<evidence type="ECO:0000256" key="6">
    <source>
        <dbReference type="ARBA" id="ARBA00022617"/>
    </source>
</evidence>
<dbReference type="UniPathway" id="UPA00251">
    <property type="reaction ID" value="UER00324"/>
</dbReference>
<keyword evidence="10 14" id="KW-0560">Oxidoreductase</keyword>
<dbReference type="GO" id="GO:0006782">
    <property type="term" value="P:protoporphyrinogen IX biosynthetic process"/>
    <property type="evidence" value="ECO:0007669"/>
    <property type="project" value="UniProtKB-UniRule"/>
</dbReference>
<dbReference type="EMBL" id="CP003539">
    <property type="protein sequence ID" value="AFX99712.1"/>
    <property type="molecule type" value="Genomic_DNA"/>
</dbReference>
<name>K7YQ69_9PROT</name>
<keyword evidence="16" id="KW-0808">Transferase</keyword>
<evidence type="ECO:0000256" key="13">
    <source>
        <dbReference type="ARBA" id="ARBA00048390"/>
    </source>
</evidence>
<comment type="subunit">
    <text evidence="14">Homodimer.</text>
</comment>
<protein>
    <recommendedName>
        <fullName evidence="4 14">Protoporphyrinogen IX oxidase</fullName>
        <shortName evidence="14">PPO</shortName>
        <ecNumber evidence="14 15">1.3.99.-</ecNumber>
    </recommendedName>
</protein>
<evidence type="ECO:0000313" key="17">
    <source>
        <dbReference type="Proteomes" id="UP000010077"/>
    </source>
</evidence>
<keyword evidence="6 14" id="KW-0349">Heme</keyword>
<dbReference type="InterPro" id="IPR005265">
    <property type="entry name" value="HemJ-like"/>
</dbReference>
<keyword evidence="7 14" id="KW-0812">Transmembrane</keyword>
<evidence type="ECO:0000256" key="3">
    <source>
        <dbReference type="ARBA" id="ARBA00006501"/>
    </source>
</evidence>
<evidence type="ECO:0000256" key="8">
    <source>
        <dbReference type="ARBA" id="ARBA00022723"/>
    </source>
</evidence>
<sequence length="143" mass="16998">MEWYGIIKSLHLISVIAWMVGLLYLPRLFVYHANEDTNTSTSETFKIMELRLYRFIMNPAMMATWGFGITLLCMNWSLASNTWLHIKFFLIILLTVIHHIMGYWRKVFEIDKNKHSASFFRIMNEIPTILMVFVIFLVITKPF</sequence>
<comment type="cofactor">
    <cofactor evidence="14 15">
        <name>heme b</name>
        <dbReference type="ChEBI" id="CHEBI:60344"/>
    </cofactor>
    <text evidence="14 15">Binds 1 heme b (iron(II)-protoporphyrin IX) group per subunit.</text>
</comment>
<keyword evidence="16" id="KW-0012">Acyltransferase</keyword>
<evidence type="ECO:0000256" key="7">
    <source>
        <dbReference type="ARBA" id="ARBA00022692"/>
    </source>
</evidence>
<feature type="binding site" description="axial binding residue" evidence="14">
    <location>
        <position position="11"/>
    </location>
    <ligand>
        <name>heme</name>
        <dbReference type="ChEBI" id="CHEBI:30413"/>
    </ligand>
    <ligandPart>
        <name>Fe</name>
        <dbReference type="ChEBI" id="CHEBI:18248"/>
    </ligandPart>
</feature>
<evidence type="ECO:0000256" key="15">
    <source>
        <dbReference type="PIRNR" id="PIRNR004638"/>
    </source>
</evidence>
<organism evidence="16 17">
    <name type="scientific">Candidatus Endolissoclinum faulkneri L2</name>
    <dbReference type="NCBI Taxonomy" id="1193729"/>
    <lineage>
        <taxon>Bacteria</taxon>
        <taxon>Pseudomonadati</taxon>
        <taxon>Pseudomonadota</taxon>
        <taxon>Alphaproteobacteria</taxon>
        <taxon>Rhodospirillales</taxon>
        <taxon>Rhodospirillaceae</taxon>
        <taxon>Candidatus Endolissoclinum</taxon>
    </lineage>
</organism>
<dbReference type="eggNOG" id="COG1981">
    <property type="taxonomic scope" value="Bacteria"/>
</dbReference>
<comment type="similarity">
    <text evidence="3 14 15">Belongs to the HemJ family.</text>
</comment>
<feature type="binding site" description="axial binding residue" evidence="14">
    <location>
        <position position="87"/>
    </location>
    <ligand>
        <name>heme</name>
        <dbReference type="ChEBI" id="CHEBI:30413"/>
    </ligand>
    <ligandPart>
        <name>Fe</name>
        <dbReference type="ChEBI" id="CHEBI:18248"/>
    </ligandPart>
</feature>
<evidence type="ECO:0000256" key="2">
    <source>
        <dbReference type="ARBA" id="ARBA00005073"/>
    </source>
</evidence>
<dbReference type="PANTHER" id="PTHR40255">
    <property type="entry name" value="UPF0093 MEMBRANE PROTEIN SLR1790"/>
    <property type="match status" value="1"/>
</dbReference>
<comment type="subcellular location">
    <subcellularLocation>
        <location evidence="1 14">Cell membrane</location>
        <topology evidence="1 14">Multi-pass membrane protein</topology>
    </subcellularLocation>
</comment>
<evidence type="ECO:0000256" key="4">
    <source>
        <dbReference type="ARBA" id="ARBA00017504"/>
    </source>
</evidence>
<feature type="transmembrane region" description="Helical" evidence="14">
    <location>
        <begin position="122"/>
        <end position="140"/>
    </location>
</feature>
<dbReference type="EC" id="1.3.99.-" evidence="14 15"/>
<dbReference type="AlphaFoldDB" id="K7YQ69"/>
<evidence type="ECO:0000256" key="9">
    <source>
        <dbReference type="ARBA" id="ARBA00022989"/>
    </source>
</evidence>
<dbReference type="NCBIfam" id="TIGR00701">
    <property type="entry name" value="protoporphyrinogen oxidase HemJ"/>
    <property type="match status" value="1"/>
</dbReference>
<evidence type="ECO:0000256" key="10">
    <source>
        <dbReference type="ARBA" id="ARBA00023002"/>
    </source>
</evidence>
<feature type="transmembrane region" description="Helical" evidence="14">
    <location>
        <begin position="6"/>
        <end position="25"/>
    </location>
</feature>
<dbReference type="PIRSF" id="PIRSF004638">
    <property type="entry name" value="UCP004638"/>
    <property type="match status" value="1"/>
</dbReference>
<dbReference type="Pfam" id="PF03653">
    <property type="entry name" value="UPF0093"/>
    <property type="match status" value="1"/>
</dbReference>
<evidence type="ECO:0000313" key="16">
    <source>
        <dbReference type="EMBL" id="AFX99712.1"/>
    </source>
</evidence>
<keyword evidence="11 14" id="KW-0408">Iron</keyword>
<dbReference type="PANTHER" id="PTHR40255:SF1">
    <property type="entry name" value="PROTOPORPHYRINOGEN IX OXIDASE"/>
    <property type="match status" value="1"/>
</dbReference>
<gene>
    <name evidence="16" type="ORF">A1OE_1545</name>
</gene>
<evidence type="ECO:0000256" key="11">
    <source>
        <dbReference type="ARBA" id="ARBA00023004"/>
    </source>
</evidence>
<keyword evidence="17" id="KW-1185">Reference proteome</keyword>
<feature type="transmembrane region" description="Helical" evidence="14">
    <location>
        <begin position="83"/>
        <end position="101"/>
    </location>
</feature>